<keyword evidence="2" id="KW-1185">Reference proteome</keyword>
<reference evidence="1 2" key="1">
    <citation type="submission" date="2020-06" db="EMBL/GenBank/DDBJ databases">
        <title>Transcriptomic and genomic resources for Thalictrum thalictroides and T. hernandezii: Facilitating candidate gene discovery in an emerging model plant lineage.</title>
        <authorList>
            <person name="Arias T."/>
            <person name="Riano-Pachon D.M."/>
            <person name="Di Stilio V.S."/>
        </authorList>
    </citation>
    <scope>NUCLEOTIDE SEQUENCE [LARGE SCALE GENOMIC DNA]</scope>
    <source>
        <strain evidence="2">cv. WT478/WT964</strain>
        <tissue evidence="1">Leaves</tissue>
    </source>
</reference>
<accession>A0A7J6WZ44</accession>
<comment type="caution">
    <text evidence="1">The sequence shown here is derived from an EMBL/GenBank/DDBJ whole genome shotgun (WGS) entry which is preliminary data.</text>
</comment>
<proteinExistence type="predicted"/>
<dbReference type="Proteomes" id="UP000554482">
    <property type="component" value="Unassembled WGS sequence"/>
</dbReference>
<gene>
    <name evidence="1" type="ORF">FRX31_007677</name>
</gene>
<dbReference type="AlphaFoldDB" id="A0A7J6WZ44"/>
<evidence type="ECO:0000313" key="1">
    <source>
        <dbReference type="EMBL" id="KAF5202736.1"/>
    </source>
</evidence>
<sequence length="65" mass="7226">MSTTYVDHVRLSFGLRIFQNVDHDVVSDIDNSSELPNEDIDNAFELPNEPATGTGIMDSLSCLRI</sequence>
<name>A0A7J6WZ44_THATH</name>
<organism evidence="1 2">
    <name type="scientific">Thalictrum thalictroides</name>
    <name type="common">Rue-anemone</name>
    <name type="synonym">Anemone thalictroides</name>
    <dbReference type="NCBI Taxonomy" id="46969"/>
    <lineage>
        <taxon>Eukaryota</taxon>
        <taxon>Viridiplantae</taxon>
        <taxon>Streptophyta</taxon>
        <taxon>Embryophyta</taxon>
        <taxon>Tracheophyta</taxon>
        <taxon>Spermatophyta</taxon>
        <taxon>Magnoliopsida</taxon>
        <taxon>Ranunculales</taxon>
        <taxon>Ranunculaceae</taxon>
        <taxon>Thalictroideae</taxon>
        <taxon>Thalictrum</taxon>
    </lineage>
</organism>
<protein>
    <submittedName>
        <fullName evidence="1">Uncharacterized protein</fullName>
    </submittedName>
</protein>
<evidence type="ECO:0000313" key="2">
    <source>
        <dbReference type="Proteomes" id="UP000554482"/>
    </source>
</evidence>
<dbReference type="EMBL" id="JABWDY010007708">
    <property type="protein sequence ID" value="KAF5202736.1"/>
    <property type="molecule type" value="Genomic_DNA"/>
</dbReference>